<keyword evidence="8 9" id="KW-0051">Antiviral defense</keyword>
<dbReference type="PIRSF" id="PIRSF032582">
    <property type="entry name" value="Cas2"/>
    <property type="match status" value="1"/>
</dbReference>
<comment type="function">
    <text evidence="9">CRISPR (clustered regularly interspaced short palindromic repeat), is an adaptive immune system that provides protection against mobile genetic elements (viruses, transposable elements and conjugative plasmids). CRISPR clusters contain sequences complementary to antecedent mobile elements and target invading nucleic acids. CRISPR clusters are transcribed and processed into CRISPR RNA (crRNA). Functions as a ssRNA-specific endoribonuclease. Involved in the integration of spacer DNA into the CRISPR cassette.</text>
</comment>
<dbReference type="NCBIfam" id="TIGR01573">
    <property type="entry name" value="cas2"/>
    <property type="match status" value="1"/>
</dbReference>
<evidence type="ECO:0000256" key="3">
    <source>
        <dbReference type="ARBA" id="ARBA00022722"/>
    </source>
</evidence>
<keyword evidence="6 9" id="KW-0378">Hydrolase</keyword>
<keyword evidence="5 9" id="KW-0255">Endonuclease</keyword>
<dbReference type="GO" id="GO:0046872">
    <property type="term" value="F:metal ion binding"/>
    <property type="evidence" value="ECO:0007669"/>
    <property type="project" value="UniProtKB-UniRule"/>
</dbReference>
<proteinExistence type="inferred from homology"/>
<keyword evidence="7 9" id="KW-0460">Magnesium</keyword>
<evidence type="ECO:0000256" key="1">
    <source>
        <dbReference type="ARBA" id="ARBA00001946"/>
    </source>
</evidence>
<keyword evidence="12" id="KW-1185">Reference proteome</keyword>
<name>A0A2U3APE9_9BACL</name>
<dbReference type="Pfam" id="PF09827">
    <property type="entry name" value="CRISPR_Cas2"/>
    <property type="match status" value="1"/>
</dbReference>
<dbReference type="OrthoDB" id="9798176at2"/>
<dbReference type="InterPro" id="IPR021127">
    <property type="entry name" value="CRISPR_associated_Cas2"/>
</dbReference>
<dbReference type="HAMAP" id="MF_01471">
    <property type="entry name" value="Cas2"/>
    <property type="match status" value="1"/>
</dbReference>
<evidence type="ECO:0000256" key="9">
    <source>
        <dbReference type="HAMAP-Rule" id="MF_01471"/>
    </source>
</evidence>
<evidence type="ECO:0000313" key="12">
    <source>
        <dbReference type="Proteomes" id="UP000245938"/>
    </source>
</evidence>
<dbReference type="Proteomes" id="UP000245938">
    <property type="component" value="Unassembled WGS sequence"/>
</dbReference>
<evidence type="ECO:0000256" key="8">
    <source>
        <dbReference type="ARBA" id="ARBA00023118"/>
    </source>
</evidence>
<dbReference type="EMBL" id="QFVR01000003">
    <property type="protein sequence ID" value="PWI26428.1"/>
    <property type="molecule type" value="Genomic_DNA"/>
</dbReference>
<comment type="caution">
    <text evidence="11">The sequence shown here is derived from an EMBL/GenBank/DDBJ whole genome shotgun (WGS) entry which is preliminary data.</text>
</comment>
<evidence type="ECO:0000256" key="4">
    <source>
        <dbReference type="ARBA" id="ARBA00022723"/>
    </source>
</evidence>
<keyword evidence="4 9" id="KW-0479">Metal-binding</keyword>
<comment type="subunit">
    <text evidence="9">Homodimer, forms a heterotetramer with a Cas1 homodimer.</text>
</comment>
<evidence type="ECO:0000256" key="6">
    <source>
        <dbReference type="ARBA" id="ARBA00022801"/>
    </source>
</evidence>
<evidence type="ECO:0000256" key="2">
    <source>
        <dbReference type="ARBA" id="ARBA00009959"/>
    </source>
</evidence>
<dbReference type="PANTHER" id="PTHR34405:SF3">
    <property type="entry name" value="CRISPR-ASSOCIATED ENDORIBONUCLEASE CAS2 3"/>
    <property type="match status" value="1"/>
</dbReference>
<gene>
    <name evidence="9 11" type="primary">cas2</name>
    <name evidence="11" type="ORF">DEX24_03595</name>
</gene>
<comment type="cofactor">
    <cofactor evidence="1 9">
        <name>Mg(2+)</name>
        <dbReference type="ChEBI" id="CHEBI:18420"/>
    </cofactor>
</comment>
<evidence type="ECO:0000313" key="11">
    <source>
        <dbReference type="EMBL" id="PWI26428.1"/>
    </source>
</evidence>
<sequence length="96" mass="10975">MLVVITYDVKTSGVGGNKRLRQVAKKCESYGLRVQNSVFECNIDAAQLVKLRYDLIKIINASEDSLRFYRLGNNYKSKVEHIGTKDTFDLDEPLIF</sequence>
<evidence type="ECO:0000256" key="7">
    <source>
        <dbReference type="ARBA" id="ARBA00022842"/>
    </source>
</evidence>
<keyword evidence="3 9" id="KW-0540">Nuclease</keyword>
<feature type="binding site" evidence="9">
    <location>
        <position position="8"/>
    </location>
    <ligand>
        <name>Mg(2+)</name>
        <dbReference type="ChEBI" id="CHEBI:18420"/>
        <note>catalytic</note>
    </ligand>
</feature>
<dbReference type="CDD" id="cd09725">
    <property type="entry name" value="Cas2_I_II_III"/>
    <property type="match status" value="1"/>
</dbReference>
<dbReference type="Gene3D" id="3.30.70.240">
    <property type="match status" value="1"/>
</dbReference>
<protein>
    <recommendedName>
        <fullName evidence="9">CRISPR-associated endoribonuclease Cas2</fullName>
        <ecNumber evidence="9">3.1.-.-</ecNumber>
    </recommendedName>
</protein>
<accession>A0A2U3APE9</accession>
<evidence type="ECO:0000256" key="5">
    <source>
        <dbReference type="ARBA" id="ARBA00022759"/>
    </source>
</evidence>
<reference evidence="11 12" key="1">
    <citation type="submission" date="2018-05" db="EMBL/GenBank/DDBJ databases">
        <title>Kurthia sibirica genome sequence.</title>
        <authorList>
            <person name="Maclea K.S."/>
            <person name="Goen A.E."/>
        </authorList>
    </citation>
    <scope>NUCLEOTIDE SEQUENCE [LARGE SCALE GENOMIC DNA]</scope>
    <source>
        <strain evidence="11 12">ATCC 49154</strain>
    </source>
</reference>
<dbReference type="EC" id="3.1.-.-" evidence="9"/>
<organism evidence="11 12">
    <name type="scientific">Kurthia sibirica</name>
    <dbReference type="NCBI Taxonomy" id="202750"/>
    <lineage>
        <taxon>Bacteria</taxon>
        <taxon>Bacillati</taxon>
        <taxon>Bacillota</taxon>
        <taxon>Bacilli</taxon>
        <taxon>Bacillales</taxon>
        <taxon>Caryophanaceae</taxon>
        <taxon>Kurthia</taxon>
    </lineage>
</organism>
<dbReference type="PANTHER" id="PTHR34405">
    <property type="entry name" value="CRISPR-ASSOCIATED ENDORIBONUCLEASE CAS2"/>
    <property type="match status" value="1"/>
</dbReference>
<dbReference type="SUPFAM" id="SSF143430">
    <property type="entry name" value="TTP0101/SSO1404-like"/>
    <property type="match status" value="1"/>
</dbReference>
<dbReference type="GO" id="GO:0043571">
    <property type="term" value="P:maintenance of CRISPR repeat elements"/>
    <property type="evidence" value="ECO:0007669"/>
    <property type="project" value="UniProtKB-UniRule"/>
</dbReference>
<dbReference type="GO" id="GO:0004521">
    <property type="term" value="F:RNA endonuclease activity"/>
    <property type="evidence" value="ECO:0007669"/>
    <property type="project" value="UniProtKB-UniRule"/>
</dbReference>
<dbReference type="RefSeq" id="WP_109305032.1">
    <property type="nucleotide sequence ID" value="NZ_BJUF01000003.1"/>
</dbReference>
<dbReference type="GO" id="GO:0016787">
    <property type="term" value="F:hydrolase activity"/>
    <property type="evidence" value="ECO:0007669"/>
    <property type="project" value="UniProtKB-KW"/>
</dbReference>
<dbReference type="GO" id="GO:0051607">
    <property type="term" value="P:defense response to virus"/>
    <property type="evidence" value="ECO:0007669"/>
    <property type="project" value="UniProtKB-UniRule"/>
</dbReference>
<dbReference type="InterPro" id="IPR019199">
    <property type="entry name" value="Virulence_VapD/CRISPR_Cas2"/>
</dbReference>
<comment type="similarity">
    <text evidence="2 9 10">Belongs to the CRISPR-associated endoribonuclease Cas2 protein family.</text>
</comment>
<dbReference type="AlphaFoldDB" id="A0A2U3APE9"/>
<evidence type="ECO:0000256" key="10">
    <source>
        <dbReference type="PIRNR" id="PIRNR032582"/>
    </source>
</evidence>